<protein>
    <recommendedName>
        <fullName evidence="1">TadE-like domain-containing protein</fullName>
    </recommendedName>
</protein>
<feature type="domain" description="TadE-like" evidence="1">
    <location>
        <begin position="18"/>
        <end position="60"/>
    </location>
</feature>
<accession>A0ABQ5TZR7</accession>
<dbReference type="InterPro" id="IPR012495">
    <property type="entry name" value="TadE-like_dom"/>
</dbReference>
<dbReference type="RefSeq" id="WP_169559095.1">
    <property type="nucleotide sequence ID" value="NZ_BSNF01000001.1"/>
</dbReference>
<dbReference type="EMBL" id="BSNF01000001">
    <property type="protein sequence ID" value="GLQ05063.1"/>
    <property type="molecule type" value="Genomic_DNA"/>
</dbReference>
<keyword evidence="3" id="KW-1185">Reference proteome</keyword>
<evidence type="ECO:0000313" key="2">
    <source>
        <dbReference type="EMBL" id="GLQ05063.1"/>
    </source>
</evidence>
<evidence type="ECO:0000259" key="1">
    <source>
        <dbReference type="Pfam" id="PF07811"/>
    </source>
</evidence>
<name>A0ABQ5TZR7_9PROT</name>
<gene>
    <name evidence="2" type="ORF">GCM10007924_02840</name>
</gene>
<reference evidence="2" key="1">
    <citation type="journal article" date="2014" name="Int. J. Syst. Evol. Microbiol.">
        <title>Complete genome of a new Firmicutes species belonging to the dominant human colonic microbiota ('Ruminococcus bicirculans') reveals two chromosomes and a selective capacity to utilize plant glucans.</title>
        <authorList>
            <consortium name="NISC Comparative Sequencing Program"/>
            <person name="Wegmann U."/>
            <person name="Louis P."/>
            <person name="Goesmann A."/>
            <person name="Henrissat B."/>
            <person name="Duncan S.H."/>
            <person name="Flint H.J."/>
        </authorList>
    </citation>
    <scope>NUCLEOTIDE SEQUENCE</scope>
    <source>
        <strain evidence="2">NBRC 103408</strain>
    </source>
</reference>
<comment type="caution">
    <text evidence="2">The sequence shown here is derived from an EMBL/GenBank/DDBJ whole genome shotgun (WGS) entry which is preliminary data.</text>
</comment>
<dbReference type="Proteomes" id="UP001161409">
    <property type="component" value="Unassembled WGS sequence"/>
</dbReference>
<sequence>MKHRLHRGINRLIRSTRGVAAVELALLAPLLLILTFGSIDVVRALRDYNIVSKSLRDSGRFLARVPIDCSQAAGSRIPAGLQTMARQMALTGKVGASPAQAANRLVEYWTDENSVAIQVSCVTNSDANNLCGGVGETTACRGDDQIPVVQVSADFAYVGTGISLLQLTNMRIRASHSQMGIKE</sequence>
<reference evidence="2" key="2">
    <citation type="submission" date="2023-01" db="EMBL/GenBank/DDBJ databases">
        <title>Draft genome sequence of Sneathiella chinensis strain NBRC 103408.</title>
        <authorList>
            <person name="Sun Q."/>
            <person name="Mori K."/>
        </authorList>
    </citation>
    <scope>NUCLEOTIDE SEQUENCE</scope>
    <source>
        <strain evidence="2">NBRC 103408</strain>
    </source>
</reference>
<dbReference type="Pfam" id="PF07811">
    <property type="entry name" value="TadE"/>
    <property type="match status" value="1"/>
</dbReference>
<evidence type="ECO:0000313" key="3">
    <source>
        <dbReference type="Proteomes" id="UP001161409"/>
    </source>
</evidence>
<proteinExistence type="predicted"/>
<organism evidence="2 3">
    <name type="scientific">Sneathiella chinensis</name>
    <dbReference type="NCBI Taxonomy" id="349750"/>
    <lineage>
        <taxon>Bacteria</taxon>
        <taxon>Pseudomonadati</taxon>
        <taxon>Pseudomonadota</taxon>
        <taxon>Alphaproteobacteria</taxon>
        <taxon>Sneathiellales</taxon>
        <taxon>Sneathiellaceae</taxon>
        <taxon>Sneathiella</taxon>
    </lineage>
</organism>